<evidence type="ECO:0000259" key="3">
    <source>
        <dbReference type="Pfam" id="PF01509"/>
    </source>
</evidence>
<evidence type="ECO:0000313" key="4">
    <source>
        <dbReference type="Ensembl" id="ENSACLP00000072924.1"/>
    </source>
</evidence>
<feature type="region of interest" description="Disordered" evidence="2">
    <location>
        <begin position="427"/>
        <end position="463"/>
    </location>
</feature>
<comment type="similarity">
    <text evidence="1">Belongs to the pseudouridine synthase TruB family.</text>
</comment>
<evidence type="ECO:0000313" key="5">
    <source>
        <dbReference type="Proteomes" id="UP000265100"/>
    </source>
</evidence>
<feature type="domain" description="Pseudouridine synthase II N-terminal" evidence="3">
    <location>
        <begin position="289"/>
        <end position="369"/>
    </location>
</feature>
<evidence type="ECO:0000256" key="2">
    <source>
        <dbReference type="SAM" id="MobiDB-lite"/>
    </source>
</evidence>
<evidence type="ECO:0000256" key="1">
    <source>
        <dbReference type="ARBA" id="ARBA00008999"/>
    </source>
</evidence>
<reference evidence="4" key="3">
    <citation type="submission" date="2025-09" db="UniProtKB">
        <authorList>
            <consortium name="Ensembl"/>
        </authorList>
    </citation>
    <scope>IDENTIFICATION</scope>
</reference>
<dbReference type="Pfam" id="PF01509">
    <property type="entry name" value="TruB_N"/>
    <property type="match status" value="2"/>
</dbReference>
<protein>
    <recommendedName>
        <fullName evidence="3">Pseudouridine synthase II N-terminal domain-containing protein</fullName>
    </recommendedName>
</protein>
<dbReference type="InterPro" id="IPR039048">
    <property type="entry name" value="Trub2"/>
</dbReference>
<dbReference type="GO" id="GO:0006396">
    <property type="term" value="P:RNA processing"/>
    <property type="evidence" value="ECO:0007669"/>
    <property type="project" value="InterPro"/>
</dbReference>
<dbReference type="InterPro" id="IPR002501">
    <property type="entry name" value="PsdUridine_synth_N"/>
</dbReference>
<feature type="domain" description="Pseudouridine synthase II N-terminal" evidence="3">
    <location>
        <begin position="92"/>
        <end position="155"/>
    </location>
</feature>
<dbReference type="AlphaFoldDB" id="A0AAX7UUB3"/>
<proteinExistence type="inferred from homology"/>
<organism evidence="4 5">
    <name type="scientific">Astatotilapia calliptera</name>
    <name type="common">Eastern happy</name>
    <name type="synonym">Chromis callipterus</name>
    <dbReference type="NCBI Taxonomy" id="8154"/>
    <lineage>
        <taxon>Eukaryota</taxon>
        <taxon>Metazoa</taxon>
        <taxon>Chordata</taxon>
        <taxon>Craniata</taxon>
        <taxon>Vertebrata</taxon>
        <taxon>Euteleostomi</taxon>
        <taxon>Actinopterygii</taxon>
        <taxon>Neopterygii</taxon>
        <taxon>Teleostei</taxon>
        <taxon>Neoteleostei</taxon>
        <taxon>Acanthomorphata</taxon>
        <taxon>Ovalentaria</taxon>
        <taxon>Cichlomorphae</taxon>
        <taxon>Cichliformes</taxon>
        <taxon>Cichlidae</taxon>
        <taxon>African cichlids</taxon>
        <taxon>Pseudocrenilabrinae</taxon>
        <taxon>Haplochromini</taxon>
        <taxon>Astatotilapia</taxon>
    </lineage>
</organism>
<dbReference type="SUPFAM" id="SSF55120">
    <property type="entry name" value="Pseudouridine synthase"/>
    <property type="match status" value="1"/>
</dbReference>
<dbReference type="GO" id="GO:0003723">
    <property type="term" value="F:RNA binding"/>
    <property type="evidence" value="ECO:0007669"/>
    <property type="project" value="InterPro"/>
</dbReference>
<dbReference type="GO" id="GO:0001522">
    <property type="term" value="P:pseudouridine synthesis"/>
    <property type="evidence" value="ECO:0007669"/>
    <property type="project" value="InterPro"/>
</dbReference>
<reference evidence="4" key="2">
    <citation type="submission" date="2025-08" db="UniProtKB">
        <authorList>
            <consortium name="Ensembl"/>
        </authorList>
    </citation>
    <scope>IDENTIFICATION</scope>
</reference>
<keyword evidence="5" id="KW-1185">Reference proteome</keyword>
<reference evidence="4" key="1">
    <citation type="submission" date="2018-05" db="EMBL/GenBank/DDBJ databases">
        <authorList>
            <person name="Datahose"/>
        </authorList>
    </citation>
    <scope>NUCLEOTIDE SEQUENCE</scope>
</reference>
<dbReference type="GeneTree" id="ENSGT00940000156773"/>
<sequence length="463" mass="51329">MATPAIRTFRKLEGLFCVYKPAGVHWKLVRDSIETNLLKGLNAAPSQPLPHEVRLLAQPRHESEASKGLTVSAVSVPVLSKHPLVTGPEFQHIRVGVGHRLDTFSSGVLVLAVGNGNKALNDFYTTRVTRDYTLEAEFGTATDNFTNTGRVVERSTYGMNNFSFSLSFLNLSLKIAKSFSIKYHGGTKVLCLELSPHSRERVLATNPLTCWSLCEDYVLPVLGLVSLQSIDMRVNLTQKYGDSYGDSKLAVDVNVSCLHLFVSPATEYRPVQGVLHLLPYGSSALPVTELYHITQDKLERVLSMLEGVNQKTLLTYSSIDMRSQEAYEMAVQGLLGPEGKSTPILTGLRCIRFQPPNFTLEVQCLNETQKYLRKIVHEIGLELRSTAVCNGVRCTRDGLFTLQDALIHHHWTAADVMQAIQLYHSTKKNKKPSKAANKTSALQTSEDNITETQQSEINDGVAR</sequence>
<dbReference type="InterPro" id="IPR020103">
    <property type="entry name" value="PsdUridine_synth_cat_dom_sf"/>
</dbReference>
<dbReference type="Ensembl" id="ENSACLT00000091050.1">
    <property type="protein sequence ID" value="ENSACLP00000072924.1"/>
    <property type="gene ID" value="ENSACLG00000010793.2"/>
</dbReference>
<feature type="compositionally biased region" description="Polar residues" evidence="2">
    <location>
        <begin position="442"/>
        <end position="457"/>
    </location>
</feature>
<name>A0AAX7UUB3_ASTCA</name>
<accession>A0AAX7UUB3</accession>
<dbReference type="Gene3D" id="3.30.2350.10">
    <property type="entry name" value="Pseudouridine synthase"/>
    <property type="match status" value="2"/>
</dbReference>
<dbReference type="GO" id="GO:0009982">
    <property type="term" value="F:pseudouridine synthase activity"/>
    <property type="evidence" value="ECO:0007669"/>
    <property type="project" value="InterPro"/>
</dbReference>
<dbReference type="PANTHER" id="PTHR13195">
    <property type="entry name" value="PSEUDOURIDINE SYNTHASE-RELATED"/>
    <property type="match status" value="1"/>
</dbReference>
<dbReference type="Proteomes" id="UP000265100">
    <property type="component" value="Chromosome 5"/>
</dbReference>
<dbReference type="PANTHER" id="PTHR13195:SF0">
    <property type="entry name" value="PSEUDOURIDYLATE SYNTHASE TRUB2, MITOCHONDRIAL"/>
    <property type="match status" value="1"/>
</dbReference>